<dbReference type="PIRSF" id="PIRSF020408">
    <property type="entry name" value="UCP020408"/>
    <property type="match status" value="1"/>
</dbReference>
<name>A0A1A6B377_9CLOT</name>
<reference evidence="2 3" key="1">
    <citation type="journal article" date="2012" name="Front. Microbiol.">
        <title>Draft Genome Sequence of the Virulent Strain 01-B526 of the Fish Pathogen Aeromonas salmonicida.</title>
        <authorList>
            <person name="Charette S.J."/>
            <person name="Brochu F."/>
            <person name="Boyle B."/>
            <person name="Filion G."/>
            <person name="Tanaka K.H."/>
            <person name="Derome N."/>
        </authorList>
    </citation>
    <scope>NUCLEOTIDE SEQUENCE [LARGE SCALE GENOMIC DNA]</scope>
    <source>
        <strain evidence="2 3">P11</strain>
    </source>
</reference>
<dbReference type="PATRIC" id="fig|1353534.3.peg.253"/>
<protein>
    <recommendedName>
        <fullName evidence="4">Dihydroorotate dehydrogenase</fullName>
    </recommendedName>
</protein>
<dbReference type="AlphaFoldDB" id="A0A1A6B377"/>
<comment type="caution">
    <text evidence="2">The sequence shown here is derived from an EMBL/GenBank/DDBJ whole genome shotgun (WGS) entry which is preliminary data.</text>
</comment>
<keyword evidence="3" id="KW-1185">Reference proteome</keyword>
<proteinExistence type="inferred from homology"/>
<dbReference type="RefSeq" id="WP_065076693.1">
    <property type="nucleotide sequence ID" value="NZ_LROS01000003.1"/>
</dbReference>
<evidence type="ECO:0000313" key="3">
    <source>
        <dbReference type="Proteomes" id="UP000093954"/>
    </source>
</evidence>
<comment type="similarity">
    <text evidence="1">Belongs to the UPF0751 family.</text>
</comment>
<dbReference type="EMBL" id="LROS01000003">
    <property type="protein sequence ID" value="OBR96735.1"/>
    <property type="molecule type" value="Genomic_DNA"/>
</dbReference>
<dbReference type="Pfam" id="PF10087">
    <property type="entry name" value="DUF2325"/>
    <property type="match status" value="1"/>
</dbReference>
<evidence type="ECO:0000256" key="1">
    <source>
        <dbReference type="ARBA" id="ARBA00007189"/>
    </source>
</evidence>
<dbReference type="InterPro" id="IPR016772">
    <property type="entry name" value="UCP020408"/>
</dbReference>
<gene>
    <name evidence="2" type="ORF">CLRAG_02440</name>
</gene>
<accession>A0A1A6B377</accession>
<dbReference type="Proteomes" id="UP000093954">
    <property type="component" value="Unassembled WGS sequence"/>
</dbReference>
<evidence type="ECO:0000313" key="2">
    <source>
        <dbReference type="EMBL" id="OBR96735.1"/>
    </source>
</evidence>
<organism evidence="2 3">
    <name type="scientific">Clostridium ragsdalei P11</name>
    <dbReference type="NCBI Taxonomy" id="1353534"/>
    <lineage>
        <taxon>Bacteria</taxon>
        <taxon>Bacillati</taxon>
        <taxon>Bacillota</taxon>
        <taxon>Clostridia</taxon>
        <taxon>Eubacteriales</taxon>
        <taxon>Clostridiaceae</taxon>
        <taxon>Clostridium</taxon>
    </lineage>
</organism>
<evidence type="ECO:0008006" key="4">
    <source>
        <dbReference type="Google" id="ProtNLM"/>
    </source>
</evidence>
<sequence>MSILVVGGDRLGNIEDKLREKGFNEIGHVTGRKKGDRKIKIHENTDLVLVLIDYIGHNMANIIKERSRRNNVEVMFCKRSWPSIRENIENYTTKIVNQ</sequence>